<dbReference type="KEGG" id="maqu:Maq22A_2p40270"/>
<feature type="compositionally biased region" description="Low complexity" evidence="1">
    <location>
        <begin position="72"/>
        <end position="91"/>
    </location>
</feature>
<dbReference type="Proteomes" id="UP000061432">
    <property type="component" value="Plasmid pMaq22A_2p"/>
</dbReference>
<dbReference type="AlphaFoldDB" id="A0A0C6FNE1"/>
<dbReference type="EMBL" id="AP014706">
    <property type="protein sequence ID" value="BAQ49858.1"/>
    <property type="molecule type" value="Genomic_DNA"/>
</dbReference>
<dbReference type="GO" id="GO:0016740">
    <property type="term" value="F:transferase activity"/>
    <property type="evidence" value="ECO:0007669"/>
    <property type="project" value="UniProtKB-KW"/>
</dbReference>
<feature type="region of interest" description="Disordered" evidence="1">
    <location>
        <begin position="61"/>
        <end position="91"/>
    </location>
</feature>
<gene>
    <name evidence="2" type="primary">gst</name>
    <name evidence="2" type="ORF">Maq22A_2p40270</name>
</gene>
<name>A0A0C6FNE1_9HYPH</name>
<evidence type="ECO:0000313" key="3">
    <source>
        <dbReference type="Proteomes" id="UP000061432"/>
    </source>
</evidence>
<keyword evidence="2" id="KW-0614">Plasmid</keyword>
<geneLocation type="plasmid" evidence="3">
    <name>pMaq22A_2p DNA</name>
</geneLocation>
<reference evidence="2 3" key="1">
    <citation type="journal article" date="2015" name="Genome Announc.">
        <title>Complete Genome Sequence of Methylobacterium aquaticum Strain 22A, Isolated from Racomitrium japonicum Moss.</title>
        <authorList>
            <person name="Tani A."/>
            <person name="Ogura Y."/>
            <person name="Hayashi T."/>
            <person name="Kimbara K."/>
        </authorList>
    </citation>
    <scope>NUCLEOTIDE SEQUENCE [LARGE SCALE GENOMIC DNA]</scope>
    <source>
        <strain evidence="2 3">MA-22A</strain>
        <plasmid evidence="3">Plasmid pMaq22A_2p DNA</plasmid>
    </source>
</reference>
<protein>
    <submittedName>
        <fullName evidence="2">Glutathione S-transferase domain protein</fullName>
    </submittedName>
</protein>
<organism evidence="2 3">
    <name type="scientific">Methylobacterium aquaticum</name>
    <dbReference type="NCBI Taxonomy" id="270351"/>
    <lineage>
        <taxon>Bacteria</taxon>
        <taxon>Pseudomonadati</taxon>
        <taxon>Pseudomonadota</taxon>
        <taxon>Alphaproteobacteria</taxon>
        <taxon>Hyphomicrobiales</taxon>
        <taxon>Methylobacteriaceae</taxon>
        <taxon>Methylobacterium</taxon>
    </lineage>
</organism>
<evidence type="ECO:0000256" key="1">
    <source>
        <dbReference type="SAM" id="MobiDB-lite"/>
    </source>
</evidence>
<reference evidence="3" key="2">
    <citation type="submission" date="2015-01" db="EMBL/GenBank/DDBJ databases">
        <title>Complete genome sequence of Methylobacterium aquaticum strain 22A.</title>
        <authorList>
            <person name="Tani A."/>
            <person name="Ogura Y."/>
            <person name="Hayashi T."/>
        </authorList>
    </citation>
    <scope>NUCLEOTIDE SEQUENCE [LARGE SCALE GENOMIC DNA]</scope>
    <source>
        <strain evidence="3">MA-22A</strain>
        <plasmid evidence="3">Plasmid pMaq22A_2p DNA</plasmid>
    </source>
</reference>
<keyword evidence="2" id="KW-0808">Transferase</keyword>
<evidence type="ECO:0000313" key="2">
    <source>
        <dbReference type="EMBL" id="BAQ49858.1"/>
    </source>
</evidence>
<sequence length="91" mass="10002">MRWLDFADEDPYRRRNTVDLIDRRSTLVAADRPNRDVMVDNPLGEIPARTLEGGTILVDSGAPPRAIGRQKAGPASAASRFPAPSAFADRR</sequence>
<proteinExistence type="predicted"/>
<accession>A0A0C6FNE1</accession>